<evidence type="ECO:0000256" key="3">
    <source>
        <dbReference type="ARBA" id="ARBA00022448"/>
    </source>
</evidence>
<feature type="transmembrane region" description="Helical" evidence="8">
    <location>
        <begin position="12"/>
        <end position="34"/>
    </location>
</feature>
<dbReference type="PANTHER" id="PTHR30472">
    <property type="entry name" value="FERRIC ENTEROBACTIN TRANSPORT SYSTEM PERMEASE PROTEIN"/>
    <property type="match status" value="1"/>
</dbReference>
<protein>
    <submittedName>
        <fullName evidence="9">Iron complex transport system permease protein</fullName>
    </submittedName>
</protein>
<feature type="transmembrane region" description="Helical" evidence="8">
    <location>
        <begin position="69"/>
        <end position="86"/>
    </location>
</feature>
<feature type="transmembrane region" description="Helical" evidence="8">
    <location>
        <begin position="242"/>
        <end position="271"/>
    </location>
</feature>
<dbReference type="SUPFAM" id="SSF81345">
    <property type="entry name" value="ABC transporter involved in vitamin B12 uptake, BtuC"/>
    <property type="match status" value="1"/>
</dbReference>
<feature type="transmembrane region" description="Helical" evidence="8">
    <location>
        <begin position="98"/>
        <end position="116"/>
    </location>
</feature>
<dbReference type="Gene3D" id="1.10.3470.10">
    <property type="entry name" value="ABC transporter involved in vitamin B12 uptake, BtuC"/>
    <property type="match status" value="1"/>
</dbReference>
<reference evidence="9 10" key="1">
    <citation type="submission" date="2016-11" db="EMBL/GenBank/DDBJ databases">
        <title>Comparative genomics of Bartonella apis.</title>
        <authorList>
            <person name="Engel P."/>
        </authorList>
    </citation>
    <scope>NUCLEOTIDE SEQUENCE [LARGE SCALE GENOMIC DNA]</scope>
    <source>
        <strain evidence="9 10">BBC0122</strain>
    </source>
</reference>
<dbReference type="PANTHER" id="PTHR30472:SF70">
    <property type="entry name" value="MOLYBDATE IMPORT SYSTEM PERMEASE PROTEIN MOLB"/>
    <property type="match status" value="1"/>
</dbReference>
<dbReference type="RefSeq" id="WP_210188141.1">
    <property type="nucleotide sequence ID" value="NZ_CP015625.1"/>
</dbReference>
<dbReference type="GO" id="GO:0033214">
    <property type="term" value="P:siderophore-iron import into cell"/>
    <property type="evidence" value="ECO:0007669"/>
    <property type="project" value="TreeGrafter"/>
</dbReference>
<dbReference type="InterPro" id="IPR037294">
    <property type="entry name" value="ABC_BtuC-like"/>
</dbReference>
<keyword evidence="6 8" id="KW-1133">Transmembrane helix</keyword>
<feature type="transmembrane region" description="Helical" evidence="8">
    <location>
        <begin position="313"/>
        <end position="332"/>
    </location>
</feature>
<comment type="similarity">
    <text evidence="2">Belongs to the binding-protein-dependent transport system permease family. FecCD subfamily.</text>
</comment>
<organism evidence="9 10">
    <name type="scientific">Bartonella choladocola</name>
    <dbReference type="NCBI Taxonomy" id="2750995"/>
    <lineage>
        <taxon>Bacteria</taxon>
        <taxon>Pseudomonadati</taxon>
        <taxon>Pseudomonadota</taxon>
        <taxon>Alphaproteobacteria</taxon>
        <taxon>Hyphomicrobiales</taxon>
        <taxon>Bartonellaceae</taxon>
        <taxon>Bartonella</taxon>
    </lineage>
</organism>
<accession>A0A1U9MJE4</accession>
<dbReference type="Proteomes" id="UP000189632">
    <property type="component" value="Chromosome"/>
</dbReference>
<evidence type="ECO:0000256" key="8">
    <source>
        <dbReference type="SAM" id="Phobius"/>
    </source>
</evidence>
<feature type="transmembrane region" description="Helical" evidence="8">
    <location>
        <begin position="122"/>
        <end position="144"/>
    </location>
</feature>
<evidence type="ECO:0000256" key="5">
    <source>
        <dbReference type="ARBA" id="ARBA00022692"/>
    </source>
</evidence>
<evidence type="ECO:0000313" key="9">
    <source>
        <dbReference type="EMBL" id="AQT47839.1"/>
    </source>
</evidence>
<comment type="subcellular location">
    <subcellularLocation>
        <location evidence="1">Cell membrane</location>
        <topology evidence="1">Multi-pass membrane protein</topology>
    </subcellularLocation>
</comment>
<proteinExistence type="inferred from homology"/>
<dbReference type="GO" id="GO:0005886">
    <property type="term" value="C:plasma membrane"/>
    <property type="evidence" value="ECO:0007669"/>
    <property type="project" value="UniProtKB-SubCell"/>
</dbReference>
<dbReference type="EMBL" id="CP015625">
    <property type="protein sequence ID" value="AQT47839.1"/>
    <property type="molecule type" value="Genomic_DNA"/>
</dbReference>
<dbReference type="CDD" id="cd06550">
    <property type="entry name" value="TM_ABC_iron-siderophores_like"/>
    <property type="match status" value="1"/>
</dbReference>
<dbReference type="KEGG" id="bapi:BBC0122_017400"/>
<dbReference type="GO" id="GO:0022857">
    <property type="term" value="F:transmembrane transporter activity"/>
    <property type="evidence" value="ECO:0007669"/>
    <property type="project" value="InterPro"/>
</dbReference>
<dbReference type="InterPro" id="IPR000522">
    <property type="entry name" value="ABC_transptr_permease_BtuC"/>
</dbReference>
<gene>
    <name evidence="9" type="ORF">BBC0122_017400</name>
</gene>
<evidence type="ECO:0000313" key="10">
    <source>
        <dbReference type="Proteomes" id="UP000189632"/>
    </source>
</evidence>
<keyword evidence="5 8" id="KW-0812">Transmembrane</keyword>
<feature type="transmembrane region" description="Helical" evidence="8">
    <location>
        <begin position="151"/>
        <end position="172"/>
    </location>
</feature>
<dbReference type="Pfam" id="PF01032">
    <property type="entry name" value="FecCD"/>
    <property type="match status" value="1"/>
</dbReference>
<keyword evidence="3" id="KW-0813">Transport</keyword>
<evidence type="ECO:0000256" key="7">
    <source>
        <dbReference type="ARBA" id="ARBA00023136"/>
    </source>
</evidence>
<keyword evidence="4" id="KW-1003">Cell membrane</keyword>
<evidence type="ECO:0000256" key="6">
    <source>
        <dbReference type="ARBA" id="ARBA00022989"/>
    </source>
</evidence>
<evidence type="ECO:0000256" key="1">
    <source>
        <dbReference type="ARBA" id="ARBA00004651"/>
    </source>
</evidence>
<keyword evidence="10" id="KW-1185">Reference proteome</keyword>
<dbReference type="FunFam" id="1.10.3470.10:FF:000001">
    <property type="entry name" value="Vitamin B12 ABC transporter permease BtuC"/>
    <property type="match status" value="1"/>
</dbReference>
<name>A0A1U9MJE4_9HYPH</name>
<feature type="transmembrane region" description="Helical" evidence="8">
    <location>
        <begin position="201"/>
        <end position="222"/>
    </location>
</feature>
<feature type="transmembrane region" description="Helical" evidence="8">
    <location>
        <begin position="283"/>
        <end position="301"/>
    </location>
</feature>
<dbReference type="AlphaFoldDB" id="A0A1U9MJE4"/>
<evidence type="ECO:0000256" key="4">
    <source>
        <dbReference type="ARBA" id="ARBA00022475"/>
    </source>
</evidence>
<sequence>MKHSIRRGAIYWGLAIMAIMAMIVLNLCVGAYPVSFHDLYDWLLWRSGAALTVDENVRVIIENIRAPRIIAALVIGAGLSCAGAAYQSLFRNPLVSPDLLAVSSGAALGASLSILFSLNFVFLQFGAFLGGVAAVCVVIAIASLARHRDRILSLVLAGIVVSSLLGAGVSLVKILADPYEQLPLLTFWLLGSLSRIQNYEIFPLVPVFIIAMGLIIAMHFRIDVMTVGEEEAETLGLNVVRTRLLVIASATLLTSAAVSISGIIGWVGLVVPHMTRMMVGPSFARLGLMSSCVGGLFLLFVDTIARTLTLVEIPLGILTALIGAPIFIFLLVKGRT</sequence>
<keyword evidence="7 8" id="KW-0472">Membrane</keyword>
<evidence type="ECO:0000256" key="2">
    <source>
        <dbReference type="ARBA" id="ARBA00007935"/>
    </source>
</evidence>